<dbReference type="InterPro" id="IPR036779">
    <property type="entry name" value="LysM_dom_sf"/>
</dbReference>
<dbReference type="InterPro" id="IPR018392">
    <property type="entry name" value="LysM"/>
</dbReference>
<dbReference type="Gene3D" id="3.10.350.10">
    <property type="entry name" value="LysM domain"/>
    <property type="match status" value="1"/>
</dbReference>
<keyword evidence="5" id="KW-0732">Signal</keyword>
<evidence type="ECO:0000259" key="6">
    <source>
        <dbReference type="PROSITE" id="PS51782"/>
    </source>
</evidence>
<dbReference type="PANTHER" id="PTHR33308:SF9">
    <property type="entry name" value="PEPTIDOGLYCAN HYDROLASE FLGJ"/>
    <property type="match status" value="1"/>
</dbReference>
<keyword evidence="1" id="KW-0929">Antimicrobial</keyword>
<dbReference type="Gene3D" id="1.10.530.10">
    <property type="match status" value="1"/>
</dbReference>
<dbReference type="InterPro" id="IPR002901">
    <property type="entry name" value="MGlyc_endo_b_GlcNAc-like_dom"/>
</dbReference>
<dbReference type="EMBL" id="JAJNEC010000005">
    <property type="protein sequence ID" value="MCD2423328.1"/>
    <property type="molecule type" value="Genomic_DNA"/>
</dbReference>
<evidence type="ECO:0000313" key="8">
    <source>
        <dbReference type="Proteomes" id="UP001199816"/>
    </source>
</evidence>
<feature type="chain" id="PRO_5045445091" description="Peptidoglycan hydrolase" evidence="5">
    <location>
        <begin position="20"/>
        <end position="324"/>
    </location>
</feature>
<dbReference type="SMART" id="SM00047">
    <property type="entry name" value="LYZ2"/>
    <property type="match status" value="1"/>
</dbReference>
<dbReference type="Pfam" id="PF01476">
    <property type="entry name" value="LysM"/>
    <property type="match status" value="1"/>
</dbReference>
<sequence length="324" mass="36434">MIRKLFLATALFITMTATAQQSEKVVAYIQQYRGIAIKEMQRTGVPAAIKLAQAILESNAGDGDLALRSNNHFGIKCKTGYTGPYVLHDDDRPQERFIKYEQPEASFQDHSDFLKGRDRYAFLFQLDPTDYKAWANGLKKAGYATNPKYPQLLIGLIERYNLEDYTLIAMGKKEMPQELTASFAVAKEEPEVIPAKKVKQYPQGDFVINQTKVIFAKQGTAFDAIAARYNIPLNRLFLYNDLQENQPPQSDALVFLQLKRTESPKAFHEVAAGETLYEIAQEEGVRLESLLKYNNLTKFASPAIGSKLYLQDMGAGKNSVAQNP</sequence>
<dbReference type="SUPFAM" id="SSF54106">
    <property type="entry name" value="LysM domain"/>
    <property type="match status" value="1"/>
</dbReference>
<dbReference type="CDD" id="cd00118">
    <property type="entry name" value="LysM"/>
    <property type="match status" value="1"/>
</dbReference>
<reference evidence="7 8" key="1">
    <citation type="submission" date="2021-11" db="EMBL/GenBank/DDBJ databases">
        <title>Genomic of Niabella pedocola.</title>
        <authorList>
            <person name="Wu T."/>
        </authorList>
    </citation>
    <scope>NUCLEOTIDE SEQUENCE [LARGE SCALE GENOMIC DNA]</scope>
    <source>
        <strain evidence="7 8">JCM 31011</strain>
    </source>
</reference>
<evidence type="ECO:0000313" key="7">
    <source>
        <dbReference type="EMBL" id="MCD2423328.1"/>
    </source>
</evidence>
<evidence type="ECO:0000256" key="3">
    <source>
        <dbReference type="ARBA" id="ARBA00022801"/>
    </source>
</evidence>
<proteinExistence type="predicted"/>
<dbReference type="PANTHER" id="PTHR33308">
    <property type="entry name" value="PEPTIDOGLYCAN HYDROLASE FLGJ"/>
    <property type="match status" value="1"/>
</dbReference>
<dbReference type="PROSITE" id="PS51782">
    <property type="entry name" value="LYSM"/>
    <property type="match status" value="1"/>
</dbReference>
<dbReference type="RefSeq" id="WP_231004592.1">
    <property type="nucleotide sequence ID" value="NZ_JAJNEC010000005.1"/>
</dbReference>
<gene>
    <name evidence="7" type="ORF">LQ567_11195</name>
</gene>
<dbReference type="InterPro" id="IPR051056">
    <property type="entry name" value="Glycosyl_Hydrolase_73"/>
</dbReference>
<evidence type="ECO:0000256" key="1">
    <source>
        <dbReference type="ARBA" id="ARBA00022529"/>
    </source>
</evidence>
<dbReference type="Pfam" id="PF01832">
    <property type="entry name" value="Glucosaminidase"/>
    <property type="match status" value="1"/>
</dbReference>
<evidence type="ECO:0000256" key="4">
    <source>
        <dbReference type="ARBA" id="ARBA00032108"/>
    </source>
</evidence>
<protein>
    <recommendedName>
        <fullName evidence="4">Peptidoglycan hydrolase</fullName>
    </recommendedName>
</protein>
<feature type="signal peptide" evidence="5">
    <location>
        <begin position="1"/>
        <end position="19"/>
    </location>
</feature>
<keyword evidence="3" id="KW-0378">Hydrolase</keyword>
<dbReference type="Proteomes" id="UP001199816">
    <property type="component" value="Unassembled WGS sequence"/>
</dbReference>
<evidence type="ECO:0000256" key="5">
    <source>
        <dbReference type="SAM" id="SignalP"/>
    </source>
</evidence>
<accession>A0ABS8PQG8</accession>
<evidence type="ECO:0000256" key="2">
    <source>
        <dbReference type="ARBA" id="ARBA00022638"/>
    </source>
</evidence>
<keyword evidence="8" id="KW-1185">Reference proteome</keyword>
<keyword evidence="2" id="KW-0081">Bacteriolytic enzyme</keyword>
<feature type="domain" description="LysM" evidence="6">
    <location>
        <begin position="266"/>
        <end position="310"/>
    </location>
</feature>
<comment type="caution">
    <text evidence="7">The sequence shown here is derived from an EMBL/GenBank/DDBJ whole genome shotgun (WGS) entry which is preliminary data.</text>
</comment>
<organism evidence="7 8">
    <name type="scientific">Niabella pedocola</name>
    <dbReference type="NCBI Taxonomy" id="1752077"/>
    <lineage>
        <taxon>Bacteria</taxon>
        <taxon>Pseudomonadati</taxon>
        <taxon>Bacteroidota</taxon>
        <taxon>Chitinophagia</taxon>
        <taxon>Chitinophagales</taxon>
        <taxon>Chitinophagaceae</taxon>
        <taxon>Niabella</taxon>
    </lineage>
</organism>
<name>A0ABS8PQG8_9BACT</name>